<dbReference type="Proteomes" id="UP001189624">
    <property type="component" value="Chromosome 3"/>
</dbReference>
<name>A0AA86VCF7_9FABA</name>
<evidence type="ECO:0000313" key="1">
    <source>
        <dbReference type="EMBL" id="CAJ1939324.1"/>
    </source>
</evidence>
<protein>
    <submittedName>
        <fullName evidence="1">Uncharacterized protein</fullName>
    </submittedName>
</protein>
<dbReference type="EMBL" id="OY731400">
    <property type="protein sequence ID" value="CAJ1939324.1"/>
    <property type="molecule type" value="Genomic_DNA"/>
</dbReference>
<reference evidence="1" key="1">
    <citation type="submission" date="2023-10" db="EMBL/GenBank/DDBJ databases">
        <authorList>
            <person name="Domelevo Entfellner J.-B."/>
        </authorList>
    </citation>
    <scope>NUCLEOTIDE SEQUENCE</scope>
</reference>
<keyword evidence="2" id="KW-1185">Reference proteome</keyword>
<organism evidence="1 2">
    <name type="scientific">Sphenostylis stenocarpa</name>
    <dbReference type="NCBI Taxonomy" id="92480"/>
    <lineage>
        <taxon>Eukaryota</taxon>
        <taxon>Viridiplantae</taxon>
        <taxon>Streptophyta</taxon>
        <taxon>Embryophyta</taxon>
        <taxon>Tracheophyta</taxon>
        <taxon>Spermatophyta</taxon>
        <taxon>Magnoliopsida</taxon>
        <taxon>eudicotyledons</taxon>
        <taxon>Gunneridae</taxon>
        <taxon>Pentapetalae</taxon>
        <taxon>rosids</taxon>
        <taxon>fabids</taxon>
        <taxon>Fabales</taxon>
        <taxon>Fabaceae</taxon>
        <taxon>Papilionoideae</taxon>
        <taxon>50 kb inversion clade</taxon>
        <taxon>NPAAA clade</taxon>
        <taxon>indigoferoid/millettioid clade</taxon>
        <taxon>Phaseoleae</taxon>
        <taxon>Sphenostylis</taxon>
    </lineage>
</organism>
<dbReference type="AlphaFoldDB" id="A0AA86VCF7"/>
<accession>A0AA86VCF7</accession>
<evidence type="ECO:0000313" key="2">
    <source>
        <dbReference type="Proteomes" id="UP001189624"/>
    </source>
</evidence>
<dbReference type="Gramene" id="rna-AYBTSS11_LOCUS9064">
    <property type="protein sequence ID" value="CAJ1939324.1"/>
    <property type="gene ID" value="gene-AYBTSS11_LOCUS9064"/>
</dbReference>
<sequence>MQGCNEIGIGSVGAVPSSQYKGCNDIVEESRIRWGCAEFIMIKECKESSLFQRKLSNVFGKDLFSIVQSITALECPSKLDI</sequence>
<proteinExistence type="predicted"/>
<gene>
    <name evidence="1" type="ORF">AYBTSS11_LOCUS9064</name>
</gene>